<keyword evidence="4 8" id="KW-0032">Aminotransferase</keyword>
<dbReference type="Proteomes" id="UP000503336">
    <property type="component" value="Chromosome"/>
</dbReference>
<reference evidence="8 9" key="1">
    <citation type="submission" date="2020-02" db="EMBL/GenBank/DDBJ databases">
        <title>complete genome sequence of Rhodobacteraceae bacterium.</title>
        <authorList>
            <person name="Park J."/>
            <person name="Kim Y.-S."/>
            <person name="Kim K.-H."/>
        </authorList>
    </citation>
    <scope>NUCLEOTIDE SEQUENCE [LARGE SCALE GENOMIC DNA]</scope>
    <source>
        <strain evidence="8 9">RR4-56</strain>
    </source>
</reference>
<evidence type="ECO:0000259" key="7">
    <source>
        <dbReference type="Pfam" id="PF00155"/>
    </source>
</evidence>
<dbReference type="GO" id="GO:0008483">
    <property type="term" value="F:transaminase activity"/>
    <property type="evidence" value="ECO:0007669"/>
    <property type="project" value="UniProtKB-KW"/>
</dbReference>
<dbReference type="EMBL" id="CP049056">
    <property type="protein sequence ID" value="QIE54145.1"/>
    <property type="molecule type" value="Genomic_DNA"/>
</dbReference>
<comment type="subunit">
    <text evidence="3">Homodimer.</text>
</comment>
<sequence length="408" mass="43881">MSFDFNAFVREDLPPAAARWTGFPAYNFVGGHNDEASVPVEALRAAADAVLMREGSNLGTYFLQSGPLGYRPLREFLCAKLKRAAAMDVDPDEILLTSGSLQAIDLINAAMLAPGDTVIVEESNYGGVFPRLARAGVEIVTIPVDAGGMDIDALETALKQLDGQGTKAKYIYTIPTVHNPTGTIMPEERRIRFVALAARHGVPIFEDECYSDLIWSGERPPALHALDREGLVIHVGSFSKSIAPALRVGYIVAPWAVLSHILSVKHDAGSGALEQMVLAEFCATHFDDHVAGLNRALEAKLDALIDALDEHFGASVEFERPPGGIFLWVKLPEGVETTRLAEVALAGGVAVNPGREWSKGADAGRWIRLCFANPAPEAIRDGVARLADICHAEFGTPEIGANRRRAPS</sequence>
<evidence type="ECO:0000313" key="9">
    <source>
        <dbReference type="Proteomes" id="UP000503336"/>
    </source>
</evidence>
<dbReference type="PANTHER" id="PTHR42790:SF19">
    <property type="entry name" value="KYNURENINE_ALPHA-AMINOADIPATE AMINOTRANSFERASE, MITOCHONDRIAL"/>
    <property type="match status" value="1"/>
</dbReference>
<accession>A0A7L5BSM2</accession>
<protein>
    <submittedName>
        <fullName evidence="8">PLP-dependent aminotransferase family protein</fullName>
    </submittedName>
</protein>
<comment type="cofactor">
    <cofactor evidence="1">
        <name>pyridoxal 5'-phosphate</name>
        <dbReference type="ChEBI" id="CHEBI:597326"/>
    </cofactor>
</comment>
<comment type="similarity">
    <text evidence="2">Belongs to the class-I pyridoxal-phosphate-dependent aminotransferase family.</text>
</comment>
<dbReference type="CDD" id="cd00609">
    <property type="entry name" value="AAT_like"/>
    <property type="match status" value="1"/>
</dbReference>
<dbReference type="PANTHER" id="PTHR42790">
    <property type="entry name" value="AMINOTRANSFERASE"/>
    <property type="match status" value="1"/>
</dbReference>
<dbReference type="GO" id="GO:0030170">
    <property type="term" value="F:pyridoxal phosphate binding"/>
    <property type="evidence" value="ECO:0007669"/>
    <property type="project" value="InterPro"/>
</dbReference>
<evidence type="ECO:0000256" key="5">
    <source>
        <dbReference type="ARBA" id="ARBA00022679"/>
    </source>
</evidence>
<dbReference type="InterPro" id="IPR015422">
    <property type="entry name" value="PyrdxlP-dep_Trfase_small"/>
</dbReference>
<dbReference type="KEGG" id="hdh:G5B40_00995"/>
<dbReference type="Gene3D" id="3.90.1150.10">
    <property type="entry name" value="Aspartate Aminotransferase, domain 1"/>
    <property type="match status" value="1"/>
</dbReference>
<keyword evidence="5 8" id="KW-0808">Transferase</keyword>
<keyword evidence="9" id="KW-1185">Reference proteome</keyword>
<dbReference type="SUPFAM" id="SSF53383">
    <property type="entry name" value="PLP-dependent transferases"/>
    <property type="match status" value="1"/>
</dbReference>
<evidence type="ECO:0000256" key="3">
    <source>
        <dbReference type="ARBA" id="ARBA00011738"/>
    </source>
</evidence>
<evidence type="ECO:0000313" key="8">
    <source>
        <dbReference type="EMBL" id="QIE54145.1"/>
    </source>
</evidence>
<dbReference type="Gene3D" id="3.40.640.10">
    <property type="entry name" value="Type I PLP-dependent aspartate aminotransferase-like (Major domain)"/>
    <property type="match status" value="1"/>
</dbReference>
<dbReference type="InterPro" id="IPR004839">
    <property type="entry name" value="Aminotransferase_I/II_large"/>
</dbReference>
<dbReference type="InterPro" id="IPR050859">
    <property type="entry name" value="Class-I_PLP-dep_aminotransf"/>
</dbReference>
<dbReference type="AlphaFoldDB" id="A0A7L5BSM2"/>
<evidence type="ECO:0000256" key="6">
    <source>
        <dbReference type="ARBA" id="ARBA00022898"/>
    </source>
</evidence>
<keyword evidence="6" id="KW-0663">Pyridoxal phosphate</keyword>
<feature type="domain" description="Aminotransferase class I/classII large" evidence="7">
    <location>
        <begin position="42"/>
        <end position="386"/>
    </location>
</feature>
<name>A0A7L5BSM2_9RHOB</name>
<dbReference type="Pfam" id="PF00155">
    <property type="entry name" value="Aminotran_1_2"/>
    <property type="match status" value="1"/>
</dbReference>
<evidence type="ECO:0000256" key="4">
    <source>
        <dbReference type="ARBA" id="ARBA00022576"/>
    </source>
</evidence>
<organism evidence="8 9">
    <name type="scientific">Pikeienuella piscinae</name>
    <dbReference type="NCBI Taxonomy" id="2748098"/>
    <lineage>
        <taxon>Bacteria</taxon>
        <taxon>Pseudomonadati</taxon>
        <taxon>Pseudomonadota</taxon>
        <taxon>Alphaproteobacteria</taxon>
        <taxon>Rhodobacterales</taxon>
        <taxon>Paracoccaceae</taxon>
        <taxon>Pikeienuella</taxon>
    </lineage>
</organism>
<dbReference type="InterPro" id="IPR015421">
    <property type="entry name" value="PyrdxlP-dep_Trfase_major"/>
</dbReference>
<dbReference type="RefSeq" id="WP_165093922.1">
    <property type="nucleotide sequence ID" value="NZ_CP049056.1"/>
</dbReference>
<dbReference type="InterPro" id="IPR015424">
    <property type="entry name" value="PyrdxlP-dep_Trfase"/>
</dbReference>
<evidence type="ECO:0000256" key="2">
    <source>
        <dbReference type="ARBA" id="ARBA00007441"/>
    </source>
</evidence>
<dbReference type="GO" id="GO:1901605">
    <property type="term" value="P:alpha-amino acid metabolic process"/>
    <property type="evidence" value="ECO:0007669"/>
    <property type="project" value="TreeGrafter"/>
</dbReference>
<dbReference type="FunFam" id="3.40.640.10:FF:000053">
    <property type="entry name" value="Aminotransferase, class I"/>
    <property type="match status" value="1"/>
</dbReference>
<gene>
    <name evidence="8" type="ORF">G5B40_00995</name>
</gene>
<proteinExistence type="inferred from homology"/>
<evidence type="ECO:0000256" key="1">
    <source>
        <dbReference type="ARBA" id="ARBA00001933"/>
    </source>
</evidence>